<dbReference type="EMBL" id="CAUYUJ010007825">
    <property type="protein sequence ID" value="CAK0822088.1"/>
    <property type="molecule type" value="Genomic_DNA"/>
</dbReference>
<proteinExistence type="predicted"/>
<sequence>MPIAPQVTSRRVHKVDKKQVQEDKKEYVSLEWDDVFPKKPMDRLRWLFKAFEAAKNGKLKEKGKIFDIIVHRKFLDGLKGQIATDTLNLIRGNLTIFSAKQQKQLTSDLDNFELFRKYAPINVLDGLGRRRGRCTTSASPT</sequence>
<dbReference type="Proteomes" id="UP001189429">
    <property type="component" value="Unassembled WGS sequence"/>
</dbReference>
<keyword evidence="2" id="KW-1185">Reference proteome</keyword>
<comment type="caution">
    <text evidence="1">The sequence shown here is derived from an EMBL/GenBank/DDBJ whole genome shotgun (WGS) entry which is preliminary data.</text>
</comment>
<reference evidence="1" key="1">
    <citation type="submission" date="2023-10" db="EMBL/GenBank/DDBJ databases">
        <authorList>
            <person name="Chen Y."/>
            <person name="Shah S."/>
            <person name="Dougan E. K."/>
            <person name="Thang M."/>
            <person name="Chan C."/>
        </authorList>
    </citation>
    <scope>NUCLEOTIDE SEQUENCE [LARGE SCALE GENOMIC DNA]</scope>
</reference>
<accession>A0ABN9RSK3</accession>
<gene>
    <name evidence="1" type="ORF">PCOR1329_LOCUS23193</name>
</gene>
<name>A0ABN9RSK3_9DINO</name>
<organism evidence="1 2">
    <name type="scientific">Prorocentrum cordatum</name>
    <dbReference type="NCBI Taxonomy" id="2364126"/>
    <lineage>
        <taxon>Eukaryota</taxon>
        <taxon>Sar</taxon>
        <taxon>Alveolata</taxon>
        <taxon>Dinophyceae</taxon>
        <taxon>Prorocentrales</taxon>
        <taxon>Prorocentraceae</taxon>
        <taxon>Prorocentrum</taxon>
    </lineage>
</organism>
<evidence type="ECO:0000313" key="1">
    <source>
        <dbReference type="EMBL" id="CAK0822088.1"/>
    </source>
</evidence>
<protein>
    <submittedName>
        <fullName evidence="1">Uncharacterized protein</fullName>
    </submittedName>
</protein>
<evidence type="ECO:0000313" key="2">
    <source>
        <dbReference type="Proteomes" id="UP001189429"/>
    </source>
</evidence>